<evidence type="ECO:0000313" key="1">
    <source>
        <dbReference type="EMBL" id="GFY65964.1"/>
    </source>
</evidence>
<evidence type="ECO:0000313" key="2">
    <source>
        <dbReference type="Proteomes" id="UP000886998"/>
    </source>
</evidence>
<keyword evidence="2" id="KW-1185">Reference proteome</keyword>
<dbReference type="EMBL" id="BMAV01015781">
    <property type="protein sequence ID" value="GFY65964.1"/>
    <property type="molecule type" value="Genomic_DNA"/>
</dbReference>
<organism evidence="1 2">
    <name type="scientific">Trichonephila inaurata madagascariensis</name>
    <dbReference type="NCBI Taxonomy" id="2747483"/>
    <lineage>
        <taxon>Eukaryota</taxon>
        <taxon>Metazoa</taxon>
        <taxon>Ecdysozoa</taxon>
        <taxon>Arthropoda</taxon>
        <taxon>Chelicerata</taxon>
        <taxon>Arachnida</taxon>
        <taxon>Araneae</taxon>
        <taxon>Araneomorphae</taxon>
        <taxon>Entelegynae</taxon>
        <taxon>Araneoidea</taxon>
        <taxon>Nephilidae</taxon>
        <taxon>Trichonephila</taxon>
        <taxon>Trichonephila inaurata</taxon>
    </lineage>
</organism>
<reference evidence="1" key="1">
    <citation type="submission" date="2020-08" db="EMBL/GenBank/DDBJ databases">
        <title>Multicomponent nature underlies the extraordinary mechanical properties of spider dragline silk.</title>
        <authorList>
            <person name="Kono N."/>
            <person name="Nakamura H."/>
            <person name="Mori M."/>
            <person name="Yoshida Y."/>
            <person name="Ohtoshi R."/>
            <person name="Malay A.D."/>
            <person name="Moran D.A.P."/>
            <person name="Tomita M."/>
            <person name="Numata K."/>
            <person name="Arakawa K."/>
        </authorList>
    </citation>
    <scope>NUCLEOTIDE SEQUENCE</scope>
</reference>
<name>A0A8X6Y6U5_9ARAC</name>
<comment type="caution">
    <text evidence="1">The sequence shown here is derived from an EMBL/GenBank/DDBJ whole genome shotgun (WGS) entry which is preliminary data.</text>
</comment>
<proteinExistence type="predicted"/>
<gene>
    <name evidence="1" type="ORF">TNIN_71801</name>
</gene>
<dbReference type="AlphaFoldDB" id="A0A8X6Y6U5"/>
<sequence length="109" mass="12301">MNLSLKGFHGPTIHENGTNQQRKLSAFICQEPVYVGCSRPERKPTKPFHSKLLVYFAFLEKLTGGCSPWSSSLSGGMGMHLRLSFLLSRLFCNCSWKLLLNFPRVTPVK</sequence>
<protein>
    <submittedName>
        <fullName evidence="1">Uncharacterized protein</fullName>
    </submittedName>
</protein>
<dbReference type="Proteomes" id="UP000886998">
    <property type="component" value="Unassembled WGS sequence"/>
</dbReference>
<accession>A0A8X6Y6U5</accession>